<dbReference type="PANTHER" id="PTHR33498:SF1">
    <property type="entry name" value="TRANSPOSASE FOR INSERTION SEQUENCE ELEMENT IS1557"/>
    <property type="match status" value="1"/>
</dbReference>
<protein>
    <recommendedName>
        <fullName evidence="7">ISL3 family transposase</fullName>
    </recommendedName>
</protein>
<name>A0A140DT50_9FIRM</name>
<dbReference type="Pfam" id="PF01610">
    <property type="entry name" value="DDE_Tnp_ISL3"/>
    <property type="match status" value="1"/>
</dbReference>
<feature type="region of interest" description="Disordered" evidence="1">
    <location>
        <begin position="455"/>
        <end position="476"/>
    </location>
</feature>
<feature type="domain" description="Transposase IS204/IS1001/IS1096/IS1165 helix-turn-helix" evidence="3">
    <location>
        <begin position="98"/>
        <end position="149"/>
    </location>
</feature>
<evidence type="ECO:0000313" key="5">
    <source>
        <dbReference type="EMBL" id="AMK53827.1"/>
    </source>
</evidence>
<proteinExistence type="predicted"/>
<dbReference type="InterPro" id="IPR029261">
    <property type="entry name" value="Transposase_Znf"/>
</dbReference>
<dbReference type="KEGG" id="fro:AALO17_06930"/>
<evidence type="ECO:0000259" key="3">
    <source>
        <dbReference type="Pfam" id="PF13542"/>
    </source>
</evidence>
<dbReference type="EMBL" id="CP011391">
    <property type="protein sequence ID" value="AMK53827.1"/>
    <property type="molecule type" value="Genomic_DNA"/>
</dbReference>
<dbReference type="Proteomes" id="UP000069771">
    <property type="component" value="Chromosome"/>
</dbReference>
<feature type="domain" description="Transposase IS204/IS1001/IS1096/IS1165 zinc-finger" evidence="4">
    <location>
        <begin position="48"/>
        <end position="92"/>
    </location>
</feature>
<dbReference type="InterPro" id="IPR047951">
    <property type="entry name" value="Transpos_ISL3"/>
</dbReference>
<feature type="compositionally biased region" description="Basic and acidic residues" evidence="1">
    <location>
        <begin position="455"/>
        <end position="466"/>
    </location>
</feature>
<dbReference type="AlphaFoldDB" id="A0A140DT50"/>
<feature type="domain" description="Transposase IS204/IS1001/IS1096/IS1165 DDE" evidence="2">
    <location>
        <begin position="164"/>
        <end position="394"/>
    </location>
</feature>
<organism evidence="5 6">
    <name type="scientific">Faecalibaculum rodentium</name>
    <dbReference type="NCBI Taxonomy" id="1702221"/>
    <lineage>
        <taxon>Bacteria</taxon>
        <taxon>Bacillati</taxon>
        <taxon>Bacillota</taxon>
        <taxon>Erysipelotrichia</taxon>
        <taxon>Erysipelotrichales</taxon>
        <taxon>Erysipelotrichaceae</taxon>
        <taxon>Faecalibaculum</taxon>
    </lineage>
</organism>
<dbReference type="STRING" id="1702221.AALO17_06930"/>
<dbReference type="Pfam" id="PF14690">
    <property type="entry name" value="Zn_ribbon_ISL3"/>
    <property type="match status" value="1"/>
</dbReference>
<gene>
    <name evidence="5" type="ORF">AALO17_06930</name>
</gene>
<evidence type="ECO:0000313" key="6">
    <source>
        <dbReference type="Proteomes" id="UP000069771"/>
    </source>
</evidence>
<dbReference type="NCBIfam" id="NF033550">
    <property type="entry name" value="transpos_ISL3"/>
    <property type="match status" value="1"/>
</dbReference>
<reference evidence="5 6" key="1">
    <citation type="journal article" date="2016" name="Gut Pathog.">
        <title>Whole genome sequencing of "Faecalibaculum rodentium" ALO17, isolated from C57BL/6J laboratory mouse feces.</title>
        <authorList>
            <person name="Lim S."/>
            <person name="Chang D.H."/>
            <person name="Ahn S."/>
            <person name="Kim B.C."/>
        </authorList>
    </citation>
    <scope>NUCLEOTIDE SEQUENCE [LARGE SCALE GENOMIC DNA]</scope>
    <source>
        <strain evidence="5 6">Alo17</strain>
    </source>
</reference>
<dbReference type="InterPro" id="IPR032877">
    <property type="entry name" value="Transposase_HTH"/>
</dbReference>
<accession>A0A140DT50</accession>
<dbReference type="RefSeq" id="WP_082743210.1">
    <property type="nucleotide sequence ID" value="NZ_CAOOBB010000209.1"/>
</dbReference>
<evidence type="ECO:0000259" key="4">
    <source>
        <dbReference type="Pfam" id="PF14690"/>
    </source>
</evidence>
<keyword evidence="6" id="KW-1185">Reference proteome</keyword>
<dbReference type="GeneID" id="78477507"/>
<dbReference type="OrthoDB" id="1653543at2"/>
<evidence type="ECO:0008006" key="7">
    <source>
        <dbReference type="Google" id="ProtNLM"/>
    </source>
</evidence>
<evidence type="ECO:0000256" key="1">
    <source>
        <dbReference type="SAM" id="MobiDB-lite"/>
    </source>
</evidence>
<dbReference type="PANTHER" id="PTHR33498">
    <property type="entry name" value="TRANSPOSASE FOR INSERTION SEQUENCE ELEMENT IS1557"/>
    <property type="match status" value="1"/>
</dbReference>
<evidence type="ECO:0000259" key="2">
    <source>
        <dbReference type="Pfam" id="PF01610"/>
    </source>
</evidence>
<sequence length="476" mass="55563">MMAVKVKNSLENTALELFGLDASRVQNISTSPGIGQMLVEVTLVPAFPECPRCGGHNIVVFNYTPRVINHDVLTDRKCTLIYNARRYKCKDCHRTYGEDNPFAMKRQRISILTGKAIIEDLRSPNETFASVGERHHVSATTVMKIFDMCVSYPVPVKLCRVMQIDETYSFKSDDSKYVCMLLDYDAQSPVDVLPSRKKEYLAAYFRKFPRSERDRVEYISSDMYRPYREIAATFFPKAIFAVDRFHVVQEYTKSLNRVRIRVMKGTRKGSPEYYLLKHQSELLGIRPDAWYRDRTGKKMMIFDPAAPRSYVSGLKRQMNRYELREALLDTSPDLRKAYHFRNRLSEYYRKENLSTAEEELRSLIRDLDSTGVEELQSFADTLRNWFREIINSFHIVKQEYVVDPKTGNVRLKEHRLTSSMIENRNKIIKMIKHNANGYTNWERFRNRVLFVLSRGPEDGHPDRQDKAVNSGENSSK</sequence>
<dbReference type="InterPro" id="IPR002560">
    <property type="entry name" value="Transposase_DDE"/>
</dbReference>
<dbReference type="Pfam" id="PF13542">
    <property type="entry name" value="HTH_Tnp_ISL3"/>
    <property type="match status" value="1"/>
</dbReference>